<feature type="compositionally biased region" description="Basic and acidic residues" evidence="1">
    <location>
        <begin position="119"/>
        <end position="128"/>
    </location>
</feature>
<feature type="compositionally biased region" description="Polar residues" evidence="1">
    <location>
        <begin position="106"/>
        <end position="115"/>
    </location>
</feature>
<name>A0A179UFP6_BLAGS</name>
<dbReference type="EMBL" id="GG657451">
    <property type="protein sequence ID" value="OAT06866.1"/>
    <property type="molecule type" value="Genomic_DNA"/>
</dbReference>
<dbReference type="EMBL" id="GG657451">
    <property type="protein sequence ID" value="OAT06865.1"/>
    <property type="molecule type" value="Genomic_DNA"/>
</dbReference>
<dbReference type="KEGG" id="bgh:BDBG_03005"/>
<feature type="region of interest" description="Disordered" evidence="1">
    <location>
        <begin position="106"/>
        <end position="153"/>
    </location>
</feature>
<organism evidence="2 3">
    <name type="scientific">Blastomyces gilchristii (strain SLH14081)</name>
    <name type="common">Blastomyces dermatitidis</name>
    <dbReference type="NCBI Taxonomy" id="559298"/>
    <lineage>
        <taxon>Eukaryota</taxon>
        <taxon>Fungi</taxon>
        <taxon>Dikarya</taxon>
        <taxon>Ascomycota</taxon>
        <taxon>Pezizomycotina</taxon>
        <taxon>Eurotiomycetes</taxon>
        <taxon>Eurotiomycetidae</taxon>
        <taxon>Onygenales</taxon>
        <taxon>Ajellomycetaceae</taxon>
        <taxon>Blastomyces</taxon>
    </lineage>
</organism>
<reference evidence="3" key="2">
    <citation type="journal article" date="2015" name="PLoS Genet.">
        <title>The dynamic genome and transcriptome of the human fungal pathogen Blastomyces and close relative Emmonsia.</title>
        <authorList>
            <person name="Munoz J.F."/>
            <person name="Gauthier G.M."/>
            <person name="Desjardins C.A."/>
            <person name="Gallo J.E."/>
            <person name="Holder J."/>
            <person name="Sullivan T.D."/>
            <person name="Marty A.J."/>
            <person name="Carmen J.C."/>
            <person name="Chen Z."/>
            <person name="Ding L."/>
            <person name="Gujja S."/>
            <person name="Magrini V."/>
            <person name="Misas E."/>
            <person name="Mitreva M."/>
            <person name="Priest M."/>
            <person name="Saif S."/>
            <person name="Whiston E.A."/>
            <person name="Young S."/>
            <person name="Zeng Q."/>
            <person name="Goldman W.E."/>
            <person name="Mardis E.R."/>
            <person name="Taylor J.W."/>
            <person name="McEwen J.G."/>
            <person name="Clay O.K."/>
            <person name="Klein B.S."/>
            <person name="Cuomo C.A."/>
        </authorList>
    </citation>
    <scope>NUCLEOTIDE SEQUENCE [LARGE SCALE GENOMIC DNA]</scope>
    <source>
        <strain evidence="3">SLH14081</strain>
    </source>
</reference>
<protein>
    <submittedName>
        <fullName evidence="2">Uncharacterized protein</fullName>
    </submittedName>
</protein>
<feature type="region of interest" description="Disordered" evidence="1">
    <location>
        <begin position="219"/>
        <end position="248"/>
    </location>
</feature>
<dbReference type="RefSeq" id="XP_031577461.1">
    <property type="nucleotide sequence ID" value="XM_031721053.1"/>
</dbReference>
<dbReference type="GeneID" id="42528055"/>
<gene>
    <name evidence="2" type="ORF">BDBG_03005</name>
</gene>
<keyword evidence="3" id="KW-1185">Reference proteome</keyword>
<dbReference type="RefSeq" id="XP_031577459.1">
    <property type="nucleotide sequence ID" value="XM_031721051.1"/>
</dbReference>
<dbReference type="VEuPathDB" id="FungiDB:BDBG_03005"/>
<dbReference type="OrthoDB" id="4188637at2759"/>
<dbReference type="EMBL" id="GG657451">
    <property type="protein sequence ID" value="OAT06867.1"/>
    <property type="molecule type" value="Genomic_DNA"/>
</dbReference>
<evidence type="ECO:0000313" key="3">
    <source>
        <dbReference type="Proteomes" id="UP000002038"/>
    </source>
</evidence>
<sequence>MAALYGDDDFTFRSHDIIQEQSCLPPDVHAKMILTQSSPDWSNQLQQQPQLQEGAPIYSLHNHHQQHQEEYHLGNQLYYYQRFQIEQQRQQQHQQELQFQYQSYPYQRQHQQPCNHRNKSNDQSERRPQRLALPRLDTSFPAVRPPNQPIKRPRYYANFPISTPASSTTSTPLSLKAKCQTLPEGAQHQAYSSVFTDPDSASSFHSDPRQPASAAAIIPTQTPGSSEPVLPEQMNQIDSVPRRPAKATKSRTLFGVMASIVSSSRKERSVAENQKSVVVPQLSDASAVAHVKKKPERIQALFALLEGLVSKDK</sequence>
<evidence type="ECO:0000313" key="2">
    <source>
        <dbReference type="EMBL" id="OAT06866.1"/>
    </source>
</evidence>
<evidence type="ECO:0000256" key="1">
    <source>
        <dbReference type="SAM" id="MobiDB-lite"/>
    </source>
</evidence>
<reference evidence="2" key="1">
    <citation type="submission" date="2009-02" db="EMBL/GenBank/DDBJ databases">
        <title>The Genome Sequence of Blastomyces dermatitidis strain SLH14081.</title>
        <authorList>
            <consortium name="The Broad Institute Genome Sequencing Platform"/>
            <consortium name="Broad Institute Microbial Sequencing Center."/>
            <person name="Champion M."/>
            <person name="Cuomo C."/>
            <person name="Ma L.-J."/>
            <person name="Henn M.R."/>
            <person name="Klein B."/>
            <person name="Goldman B."/>
            <person name="Young S."/>
            <person name="Kodira C.D."/>
            <person name="Zeng Q."/>
            <person name="Koehrsen M."/>
            <person name="Alvarado L."/>
            <person name="Berlin A.M."/>
            <person name="Heiman D.I."/>
            <person name="Hepburn T.A."/>
            <person name="Saif S."/>
            <person name="Shea T.D."/>
            <person name="Shenoy N."/>
            <person name="Sykes S."/>
            <person name="Galagan J."/>
            <person name="Nusbaum C."/>
            <person name="Birren B."/>
        </authorList>
    </citation>
    <scope>NUCLEOTIDE SEQUENCE</scope>
    <source>
        <strain evidence="2">SLH14081</strain>
    </source>
</reference>
<proteinExistence type="predicted"/>
<dbReference type="Proteomes" id="UP000002038">
    <property type="component" value="Unassembled WGS sequence"/>
</dbReference>
<dbReference type="RefSeq" id="XP_031577460.1">
    <property type="nucleotide sequence ID" value="XM_031721052.1"/>
</dbReference>
<dbReference type="AlphaFoldDB" id="A0A179UFP6"/>
<accession>A0A179UFP6</accession>